<accession>A0A1F7UQT7</accession>
<comment type="caution">
    <text evidence="1">The sequence shown here is derived from an EMBL/GenBank/DDBJ whole genome shotgun (WGS) entry which is preliminary data.</text>
</comment>
<dbReference type="AlphaFoldDB" id="A0A1F7UQT7"/>
<evidence type="ECO:0000313" key="2">
    <source>
        <dbReference type="Proteomes" id="UP000176846"/>
    </source>
</evidence>
<dbReference type="EMBL" id="MGEK01000040">
    <property type="protein sequence ID" value="OGL80037.1"/>
    <property type="molecule type" value="Genomic_DNA"/>
</dbReference>
<protein>
    <submittedName>
        <fullName evidence="1">Uncharacterized protein</fullName>
    </submittedName>
</protein>
<name>A0A1F7UQT7_9BACT</name>
<dbReference type="Proteomes" id="UP000176846">
    <property type="component" value="Unassembled WGS sequence"/>
</dbReference>
<gene>
    <name evidence="1" type="ORF">A2936_00480</name>
</gene>
<reference evidence="1 2" key="1">
    <citation type="journal article" date="2016" name="Nat. Commun.">
        <title>Thousands of microbial genomes shed light on interconnected biogeochemical processes in an aquifer system.</title>
        <authorList>
            <person name="Anantharaman K."/>
            <person name="Brown C.T."/>
            <person name="Hug L.A."/>
            <person name="Sharon I."/>
            <person name="Castelle C.J."/>
            <person name="Probst A.J."/>
            <person name="Thomas B.C."/>
            <person name="Singh A."/>
            <person name="Wilkins M.J."/>
            <person name="Karaoz U."/>
            <person name="Brodie E.L."/>
            <person name="Williams K.H."/>
            <person name="Hubbard S.S."/>
            <person name="Banfield J.F."/>
        </authorList>
    </citation>
    <scope>NUCLEOTIDE SEQUENCE [LARGE SCALE GENOMIC DNA]</scope>
</reference>
<sequence length="116" mass="12855">MEVRVQGLKGEPVAIIGDFGQPDEYGTACDFCGLRAPKNWGRLAKEDVPTNVPWNFRYAALDASAILEVTPDELIIMVTNERLRRLPSMVACNNCEALHERRLRKELAAVGLAVVC</sequence>
<proteinExistence type="predicted"/>
<organism evidence="1 2">
    <name type="scientific">Candidatus Uhrbacteria bacterium RIFCSPLOWO2_01_FULL_47_25</name>
    <dbReference type="NCBI Taxonomy" id="1802402"/>
    <lineage>
        <taxon>Bacteria</taxon>
        <taxon>Candidatus Uhriibacteriota</taxon>
    </lineage>
</organism>
<evidence type="ECO:0000313" key="1">
    <source>
        <dbReference type="EMBL" id="OGL80037.1"/>
    </source>
</evidence>